<comment type="subcellular location">
    <subcellularLocation>
        <location evidence="4">Peroxisome membrane</location>
    </subcellularLocation>
</comment>
<keyword evidence="6" id="KW-1185">Reference proteome</keyword>
<evidence type="ECO:0000313" key="5">
    <source>
        <dbReference type="EMBL" id="KAA8912899.1"/>
    </source>
</evidence>
<sequence>MPSYYDKSSGKAPDLATILQRMSQLKARDVDAGIARLNRLLSTSSGIERVLSFLYYLCTLLAPQLSRASLLLTIKLPTPVPLLALTPASATLATTSTRLRRLAAKISDVRMFLRLWGLVGMYSWGKDTLHNPPKDAVEQALVLGQVAVNVAYQVMENVAYLSSQKILGIEKRVQARLWLWSTRCWFAHIVLEFLRLERVRSRREGKKSLLTSREEEKTAAENWWKAWITNAANAPLSIHWSLADGLISDTAVGAFGTVGAVISLRDAWNKCA</sequence>
<reference evidence="5 6" key="1">
    <citation type="submission" date="2019-09" db="EMBL/GenBank/DDBJ databases">
        <title>Draft genome of the ectomycorrhizal ascomycete Sphaerosporella brunnea.</title>
        <authorList>
            <consortium name="DOE Joint Genome Institute"/>
            <person name="Benucci G.M."/>
            <person name="Marozzi G."/>
            <person name="Antonielli L."/>
            <person name="Sanchez S."/>
            <person name="Marco P."/>
            <person name="Wang X."/>
            <person name="Falini L.B."/>
            <person name="Barry K."/>
            <person name="Haridas S."/>
            <person name="Lipzen A."/>
            <person name="Labutti K."/>
            <person name="Grigoriev I.V."/>
            <person name="Murat C."/>
            <person name="Martin F."/>
            <person name="Albertini E."/>
            <person name="Donnini D."/>
            <person name="Bonito G."/>
        </authorList>
    </citation>
    <scope>NUCLEOTIDE SEQUENCE [LARGE SCALE GENOMIC DNA]</scope>
    <source>
        <strain evidence="5 6">Sb_GMNB300</strain>
    </source>
</reference>
<evidence type="ECO:0000256" key="1">
    <source>
        <dbReference type="ARBA" id="ARBA00022593"/>
    </source>
</evidence>
<proteinExistence type="predicted"/>
<keyword evidence="2" id="KW-0472">Membrane</keyword>
<organism evidence="5 6">
    <name type="scientific">Sphaerosporella brunnea</name>
    <dbReference type="NCBI Taxonomy" id="1250544"/>
    <lineage>
        <taxon>Eukaryota</taxon>
        <taxon>Fungi</taxon>
        <taxon>Dikarya</taxon>
        <taxon>Ascomycota</taxon>
        <taxon>Pezizomycotina</taxon>
        <taxon>Pezizomycetes</taxon>
        <taxon>Pezizales</taxon>
        <taxon>Pyronemataceae</taxon>
        <taxon>Sphaerosporella</taxon>
    </lineage>
</organism>
<keyword evidence="3" id="KW-0576">Peroxisome</keyword>
<evidence type="ECO:0000313" key="6">
    <source>
        <dbReference type="Proteomes" id="UP000326924"/>
    </source>
</evidence>
<dbReference type="PANTHER" id="PTHR12652">
    <property type="entry name" value="PEROXISOMAL BIOGENESIS FACTOR 11"/>
    <property type="match status" value="1"/>
</dbReference>
<dbReference type="OrthoDB" id="10005898at2759"/>
<keyword evidence="1" id="KW-0962">Peroxisome biogenesis</keyword>
<evidence type="ECO:0008006" key="7">
    <source>
        <dbReference type="Google" id="ProtNLM"/>
    </source>
</evidence>
<gene>
    <name evidence="5" type="ORF">FN846DRAFT_932144</name>
</gene>
<name>A0A5J5F7Y9_9PEZI</name>
<protein>
    <recommendedName>
        <fullName evidence="7">Peroxisomal biogenesis factor 11</fullName>
    </recommendedName>
</protein>
<dbReference type="Proteomes" id="UP000326924">
    <property type="component" value="Unassembled WGS sequence"/>
</dbReference>
<dbReference type="Pfam" id="PF05648">
    <property type="entry name" value="PEX11"/>
    <property type="match status" value="1"/>
</dbReference>
<dbReference type="InterPro" id="IPR008733">
    <property type="entry name" value="PEX11"/>
</dbReference>
<accession>A0A5J5F7Y9</accession>
<dbReference type="AlphaFoldDB" id="A0A5J5F7Y9"/>
<comment type="caution">
    <text evidence="5">The sequence shown here is derived from an EMBL/GenBank/DDBJ whole genome shotgun (WGS) entry which is preliminary data.</text>
</comment>
<dbReference type="EMBL" id="VXIS01000019">
    <property type="protein sequence ID" value="KAA8912899.1"/>
    <property type="molecule type" value="Genomic_DNA"/>
</dbReference>
<dbReference type="GO" id="GO:0016559">
    <property type="term" value="P:peroxisome fission"/>
    <property type="evidence" value="ECO:0007669"/>
    <property type="project" value="InterPro"/>
</dbReference>
<evidence type="ECO:0000256" key="4">
    <source>
        <dbReference type="ARBA" id="ARBA00046271"/>
    </source>
</evidence>
<evidence type="ECO:0000256" key="3">
    <source>
        <dbReference type="ARBA" id="ARBA00023140"/>
    </source>
</evidence>
<dbReference type="InParanoid" id="A0A5J5F7Y9"/>
<dbReference type="GO" id="GO:0005778">
    <property type="term" value="C:peroxisomal membrane"/>
    <property type="evidence" value="ECO:0007669"/>
    <property type="project" value="UniProtKB-SubCell"/>
</dbReference>
<dbReference type="PANTHER" id="PTHR12652:SF25">
    <property type="entry name" value="MICROBODY (PEROXISOME) PROLIFERATION PROTEIN PEROXIN 11C (EUROFUNG)"/>
    <property type="match status" value="1"/>
</dbReference>
<evidence type="ECO:0000256" key="2">
    <source>
        <dbReference type="ARBA" id="ARBA00023136"/>
    </source>
</evidence>